<sequence length="77" mass="8522">MSTGIHTVLWQGEVLPDRTEAGKKRLCRSRIVKNLYMTFAPGRGLVTVFGAVIQPRRGLHEHVPDAREFSICAFAAG</sequence>
<evidence type="ECO:0000313" key="2">
    <source>
        <dbReference type="Proteomes" id="UP000494363"/>
    </source>
</evidence>
<organism evidence="1 2">
    <name type="scientific">Paraburkholderia humisilvae</name>
    <dbReference type="NCBI Taxonomy" id="627669"/>
    <lineage>
        <taxon>Bacteria</taxon>
        <taxon>Pseudomonadati</taxon>
        <taxon>Pseudomonadota</taxon>
        <taxon>Betaproteobacteria</taxon>
        <taxon>Burkholderiales</taxon>
        <taxon>Burkholderiaceae</taxon>
        <taxon>Paraburkholderia</taxon>
    </lineage>
</organism>
<dbReference type="EMBL" id="CADIKH010000187">
    <property type="protein sequence ID" value="CAB3774856.1"/>
    <property type="molecule type" value="Genomic_DNA"/>
</dbReference>
<evidence type="ECO:0000313" key="1">
    <source>
        <dbReference type="EMBL" id="CAB3774856.1"/>
    </source>
</evidence>
<accession>A0A6J5FC69</accession>
<protein>
    <submittedName>
        <fullName evidence="1">Uncharacterized protein</fullName>
    </submittedName>
</protein>
<dbReference type="Proteomes" id="UP000494363">
    <property type="component" value="Unassembled WGS sequence"/>
</dbReference>
<keyword evidence="2" id="KW-1185">Reference proteome</keyword>
<gene>
    <name evidence="1" type="ORF">LMG29542_08238</name>
</gene>
<name>A0A6J5FC69_9BURK</name>
<proteinExistence type="predicted"/>
<reference evidence="1 2" key="1">
    <citation type="submission" date="2020-04" db="EMBL/GenBank/DDBJ databases">
        <authorList>
            <person name="De Canck E."/>
        </authorList>
    </citation>
    <scope>NUCLEOTIDE SEQUENCE [LARGE SCALE GENOMIC DNA]</scope>
    <source>
        <strain evidence="1 2">LMG 29542</strain>
    </source>
</reference>
<dbReference type="AlphaFoldDB" id="A0A6J5FC69"/>